<dbReference type="RefSeq" id="WP_138347344.1">
    <property type="nucleotide sequence ID" value="NZ_SROY01000001.1"/>
</dbReference>
<accession>A0A5R9PHM1</accession>
<sequence>MLDKEEDPSKSKFGAPRIALCLAIVGVLYVIYAVGATTYAVQKNETDPGPSGSYGAAISEADAESSQGPMNDDQKSQFITDLKQARVEAAKQDYDDAMRPTRAREFNRELQAVWRSIPQEENQPSREFYAGLFRDEFMVESEHRGAMQAKQPGAPARQVWADKAFTVYAVPASDHLEITHHNSRLTLNILPCRKLVSGHFFKDCLTRKDGDRLLEIAYRERDLTKAEQDDLQASKGRVARDLFNMGKDRVFN</sequence>
<keyword evidence="3" id="KW-1185">Reference proteome</keyword>
<organism evidence="2 3">
    <name type="scientific">Thermomonas fusca</name>
    <dbReference type="NCBI Taxonomy" id="215690"/>
    <lineage>
        <taxon>Bacteria</taxon>
        <taxon>Pseudomonadati</taxon>
        <taxon>Pseudomonadota</taxon>
        <taxon>Gammaproteobacteria</taxon>
        <taxon>Lysobacterales</taxon>
        <taxon>Lysobacteraceae</taxon>
        <taxon>Thermomonas</taxon>
    </lineage>
</organism>
<dbReference type="EMBL" id="SROY01000001">
    <property type="protein sequence ID" value="TLX22999.1"/>
    <property type="molecule type" value="Genomic_DNA"/>
</dbReference>
<keyword evidence="1" id="KW-0472">Membrane</keyword>
<keyword evidence="1" id="KW-0812">Transmembrane</keyword>
<reference evidence="2 3" key="1">
    <citation type="submission" date="2019-04" db="EMBL/GenBank/DDBJ databases">
        <authorList>
            <person name="Grouzdev D.S."/>
            <person name="Nazina T.N."/>
        </authorList>
    </citation>
    <scope>NUCLEOTIDE SEQUENCE [LARGE SCALE GENOMIC DNA]</scope>
    <source>
        <strain evidence="2 3">SHC 3-19</strain>
    </source>
</reference>
<proteinExistence type="predicted"/>
<name>A0A5R9PHM1_9GAMM</name>
<evidence type="ECO:0000313" key="2">
    <source>
        <dbReference type="EMBL" id="TLX22999.1"/>
    </source>
</evidence>
<feature type="transmembrane region" description="Helical" evidence="1">
    <location>
        <begin position="20"/>
        <end position="41"/>
    </location>
</feature>
<dbReference type="AlphaFoldDB" id="A0A5R9PHM1"/>
<comment type="caution">
    <text evidence="2">The sequence shown here is derived from an EMBL/GenBank/DDBJ whole genome shotgun (WGS) entry which is preliminary data.</text>
</comment>
<dbReference type="Proteomes" id="UP000308508">
    <property type="component" value="Unassembled WGS sequence"/>
</dbReference>
<protein>
    <submittedName>
        <fullName evidence="2">Uncharacterized protein</fullName>
    </submittedName>
</protein>
<evidence type="ECO:0000256" key="1">
    <source>
        <dbReference type="SAM" id="Phobius"/>
    </source>
</evidence>
<gene>
    <name evidence="2" type="ORF">E5S66_02965</name>
</gene>
<keyword evidence="1" id="KW-1133">Transmembrane helix</keyword>
<evidence type="ECO:0000313" key="3">
    <source>
        <dbReference type="Proteomes" id="UP000308508"/>
    </source>
</evidence>